<evidence type="ECO:0000313" key="2">
    <source>
        <dbReference type="EMBL" id="MCA9379400.1"/>
    </source>
</evidence>
<proteinExistence type="predicted"/>
<reference evidence="2" key="1">
    <citation type="submission" date="2020-04" db="EMBL/GenBank/DDBJ databases">
        <authorList>
            <person name="Zhang T."/>
        </authorList>
    </citation>
    <scope>NUCLEOTIDE SEQUENCE</scope>
    <source>
        <strain evidence="2">HKST-UBA12</strain>
    </source>
</reference>
<keyword evidence="1" id="KW-1133">Transmembrane helix</keyword>
<reference evidence="2" key="2">
    <citation type="journal article" date="2021" name="Microbiome">
        <title>Successional dynamics and alternative stable states in a saline activated sludge microbial community over 9 years.</title>
        <authorList>
            <person name="Wang Y."/>
            <person name="Ye J."/>
            <person name="Ju F."/>
            <person name="Liu L."/>
            <person name="Boyd J.A."/>
            <person name="Deng Y."/>
            <person name="Parks D.H."/>
            <person name="Jiang X."/>
            <person name="Yin X."/>
            <person name="Woodcroft B.J."/>
            <person name="Tyson G.W."/>
            <person name="Hugenholtz P."/>
            <person name="Polz M.F."/>
            <person name="Zhang T."/>
        </authorList>
    </citation>
    <scope>NUCLEOTIDE SEQUENCE</scope>
    <source>
        <strain evidence="2">HKST-UBA12</strain>
    </source>
</reference>
<evidence type="ECO:0000313" key="3">
    <source>
        <dbReference type="Proteomes" id="UP000760819"/>
    </source>
</evidence>
<organism evidence="2 3">
    <name type="scientific">Candidatus Dojkabacteria bacterium</name>
    <dbReference type="NCBI Taxonomy" id="2099670"/>
    <lineage>
        <taxon>Bacteria</taxon>
        <taxon>Candidatus Dojkabacteria</taxon>
    </lineage>
</organism>
<protein>
    <submittedName>
        <fullName evidence="2">Uncharacterized protein</fullName>
    </submittedName>
</protein>
<keyword evidence="1" id="KW-0472">Membrane</keyword>
<feature type="transmembrane region" description="Helical" evidence="1">
    <location>
        <begin position="110"/>
        <end position="133"/>
    </location>
</feature>
<dbReference type="AlphaFoldDB" id="A0A955L0P0"/>
<comment type="caution">
    <text evidence="2">The sequence shown here is derived from an EMBL/GenBank/DDBJ whole genome shotgun (WGS) entry which is preliminary data.</text>
</comment>
<dbReference type="EMBL" id="JAGQLI010000170">
    <property type="protein sequence ID" value="MCA9379400.1"/>
    <property type="molecule type" value="Genomic_DNA"/>
</dbReference>
<name>A0A955L0P0_9BACT</name>
<gene>
    <name evidence="2" type="ORF">KC640_03140</name>
</gene>
<dbReference type="Proteomes" id="UP000760819">
    <property type="component" value="Unassembled WGS sequence"/>
</dbReference>
<sequence length="151" mass="16099">MVKMYGEDNFATAQKQQVSVVQILMVTVIVMTTFVIPAQLIDYQRQQATTTNAYNLSVVAEKVKQEEAVTSSEETTTGTPQVAGVSTTAASKHILQIPGTQIRINLDSEVGMLVILGTMLIAVALGLSVYLLATSEAPAKATLPASRSVLE</sequence>
<feature type="transmembrane region" description="Helical" evidence="1">
    <location>
        <begin position="20"/>
        <end position="41"/>
    </location>
</feature>
<accession>A0A955L0P0</accession>
<evidence type="ECO:0000256" key="1">
    <source>
        <dbReference type="SAM" id="Phobius"/>
    </source>
</evidence>
<keyword evidence="1" id="KW-0812">Transmembrane</keyword>